<keyword evidence="2" id="KW-0503">Monooxygenase</keyword>
<feature type="domain" description="ABM" evidence="1">
    <location>
        <begin position="1"/>
        <end position="84"/>
    </location>
</feature>
<dbReference type="Pfam" id="PF03992">
    <property type="entry name" value="ABM"/>
    <property type="match status" value="1"/>
</dbReference>
<dbReference type="InterPro" id="IPR011008">
    <property type="entry name" value="Dimeric_a/b-barrel"/>
</dbReference>
<evidence type="ECO:0000313" key="3">
    <source>
        <dbReference type="Proteomes" id="UP000516052"/>
    </source>
</evidence>
<keyword evidence="2" id="KW-0560">Oxidoreductase</keyword>
<organism evidence="2 3">
    <name type="scientific">Streptomyces roseirectus</name>
    <dbReference type="NCBI Taxonomy" id="2768066"/>
    <lineage>
        <taxon>Bacteria</taxon>
        <taxon>Bacillati</taxon>
        <taxon>Actinomycetota</taxon>
        <taxon>Actinomycetes</taxon>
        <taxon>Kitasatosporales</taxon>
        <taxon>Streptomycetaceae</taxon>
        <taxon>Streptomyces</taxon>
    </lineage>
</organism>
<protein>
    <submittedName>
        <fullName evidence="2">Antibiotic biosynthesis monooxygenase</fullName>
    </submittedName>
</protein>
<proteinExistence type="predicted"/>
<dbReference type="GO" id="GO:0004497">
    <property type="term" value="F:monooxygenase activity"/>
    <property type="evidence" value="ECO:0007669"/>
    <property type="project" value="UniProtKB-KW"/>
</dbReference>
<dbReference type="EMBL" id="CP060828">
    <property type="protein sequence ID" value="QNP68608.1"/>
    <property type="molecule type" value="Genomic_DNA"/>
</dbReference>
<sequence>MISIVTKWWHVEGKREEAVAALKDLVELVRNGEPDTYMYCLHTAVVDGSLPPPTPNELIFLGAWKDRAAFDAHRDGKLFQDWLARHLHLFVRNGGKLYVSAEFADRFSGFVRGEAIGGC</sequence>
<accession>A0A7H0I742</accession>
<dbReference type="KEGG" id="sroi:IAG44_03375"/>
<dbReference type="RefSeq" id="WP_187745647.1">
    <property type="nucleotide sequence ID" value="NZ_CP060828.1"/>
</dbReference>
<gene>
    <name evidence="2" type="ORF">IAG44_03375</name>
</gene>
<dbReference type="Proteomes" id="UP000516052">
    <property type="component" value="Chromosome"/>
</dbReference>
<evidence type="ECO:0000259" key="1">
    <source>
        <dbReference type="Pfam" id="PF03992"/>
    </source>
</evidence>
<name>A0A7H0I742_9ACTN</name>
<reference evidence="2 3" key="1">
    <citation type="submission" date="2020-08" db="EMBL/GenBank/DDBJ databases">
        <title>A novel species.</title>
        <authorList>
            <person name="Gao J."/>
        </authorList>
    </citation>
    <scope>NUCLEOTIDE SEQUENCE [LARGE SCALE GENOMIC DNA]</scope>
    <source>
        <strain evidence="2 3">CRXT-G-22</strain>
    </source>
</reference>
<keyword evidence="3" id="KW-1185">Reference proteome</keyword>
<dbReference type="Gene3D" id="3.30.70.100">
    <property type="match status" value="1"/>
</dbReference>
<dbReference type="SUPFAM" id="SSF54909">
    <property type="entry name" value="Dimeric alpha+beta barrel"/>
    <property type="match status" value="1"/>
</dbReference>
<evidence type="ECO:0000313" key="2">
    <source>
        <dbReference type="EMBL" id="QNP68608.1"/>
    </source>
</evidence>
<dbReference type="InterPro" id="IPR007138">
    <property type="entry name" value="ABM_dom"/>
</dbReference>
<dbReference type="AlphaFoldDB" id="A0A7H0I742"/>